<comment type="caution">
    <text evidence="1">The sequence shown here is derived from an EMBL/GenBank/DDBJ whole genome shotgun (WGS) entry which is preliminary data.</text>
</comment>
<proteinExistence type="predicted"/>
<accession>A0A2S8GSE5</accession>
<evidence type="ECO:0000313" key="2">
    <source>
        <dbReference type="Proteomes" id="UP000237819"/>
    </source>
</evidence>
<gene>
    <name evidence="1" type="ORF">C5Y93_04755</name>
</gene>
<dbReference type="EMBL" id="PUHZ01000005">
    <property type="protein sequence ID" value="PQO47355.1"/>
    <property type="molecule type" value="Genomic_DNA"/>
</dbReference>
<protein>
    <submittedName>
        <fullName evidence="1">Uncharacterized protein</fullName>
    </submittedName>
</protein>
<dbReference type="AlphaFoldDB" id="A0A2S8GSE5"/>
<dbReference type="Pfam" id="PF13814">
    <property type="entry name" value="Replic_Relax"/>
    <property type="match status" value="1"/>
</dbReference>
<evidence type="ECO:0000313" key="1">
    <source>
        <dbReference type="EMBL" id="PQO47355.1"/>
    </source>
</evidence>
<organism evidence="1 2">
    <name type="scientific">Blastopirellula marina</name>
    <dbReference type="NCBI Taxonomy" id="124"/>
    <lineage>
        <taxon>Bacteria</taxon>
        <taxon>Pseudomonadati</taxon>
        <taxon>Planctomycetota</taxon>
        <taxon>Planctomycetia</taxon>
        <taxon>Pirellulales</taxon>
        <taxon>Pirellulaceae</taxon>
        <taxon>Blastopirellula</taxon>
    </lineage>
</organism>
<dbReference type="RefSeq" id="WP_105334246.1">
    <property type="nucleotide sequence ID" value="NZ_PUHZ01000005.1"/>
</dbReference>
<sequence>MVGRVFGEVGRPQNVYFGGNLKTDLVRHEERMTEFLLSCWPDRWLRLWNVDDKLRPDGELWFGNTHLYAELDVGTVPLTRVSKKMMKYERLMEHGSFVVWVTLRESRVQGLMKRVGKLADRALFTVLGWDRWIDANGETIPFLSGEKQ</sequence>
<name>A0A2S8GSE5_9BACT</name>
<reference evidence="1 2" key="1">
    <citation type="submission" date="2018-02" db="EMBL/GenBank/DDBJ databases">
        <title>Comparative genomes isolates from brazilian mangrove.</title>
        <authorList>
            <person name="Araujo J.E."/>
            <person name="Taketani R.G."/>
            <person name="Silva M.C.P."/>
            <person name="Loureco M.V."/>
            <person name="Andreote F.D."/>
        </authorList>
    </citation>
    <scope>NUCLEOTIDE SEQUENCE [LARGE SCALE GENOMIC DNA]</scope>
    <source>
        <strain evidence="1 2">Nap-Phe MGV</strain>
    </source>
</reference>
<dbReference type="InterPro" id="IPR025855">
    <property type="entry name" value="Replic_Relax"/>
</dbReference>
<dbReference type="Proteomes" id="UP000237819">
    <property type="component" value="Unassembled WGS sequence"/>
</dbReference>